<reference evidence="2 3" key="1">
    <citation type="submission" date="2016-07" db="EMBL/GenBank/DDBJ databases">
        <title>Pervasive Adenine N6-methylation of Active Genes in Fungi.</title>
        <authorList>
            <consortium name="DOE Joint Genome Institute"/>
            <person name="Mondo S.J."/>
            <person name="Dannebaum R.O."/>
            <person name="Kuo R.C."/>
            <person name="Labutti K."/>
            <person name="Haridas S."/>
            <person name="Kuo A."/>
            <person name="Salamov A."/>
            <person name="Ahrendt S.R."/>
            <person name="Lipzen A."/>
            <person name="Sullivan W."/>
            <person name="Andreopoulos W.B."/>
            <person name="Clum A."/>
            <person name="Lindquist E."/>
            <person name="Daum C."/>
            <person name="Ramamoorthy G.K."/>
            <person name="Gryganskyi A."/>
            <person name="Culley D."/>
            <person name="Magnuson J.K."/>
            <person name="James T.Y."/>
            <person name="O'Malley M.A."/>
            <person name="Stajich J.E."/>
            <person name="Spatafora J.W."/>
            <person name="Visel A."/>
            <person name="Grigoriev I.V."/>
        </authorList>
    </citation>
    <scope>NUCLEOTIDE SEQUENCE [LARGE SCALE GENOMIC DNA]</scope>
    <source>
        <strain evidence="2 3">JEL800</strain>
    </source>
</reference>
<keyword evidence="1" id="KW-0472">Membrane</keyword>
<sequence length="125" mass="14197">MLRITPIIRRTLFTANNKGNTGVFDYSKVRELLSCGSVHAKIDSTLRSVVSQMSNDQLYANLGKLKGTLPQEEYAVLEERVLAPYRQKNRVLGFGLMTFCGLVFGYAAYRTKTEDFRNIEPLKKD</sequence>
<keyword evidence="3" id="KW-1185">Reference proteome</keyword>
<organism evidence="2 3">
    <name type="scientific">Rhizoclosmatium globosum</name>
    <dbReference type="NCBI Taxonomy" id="329046"/>
    <lineage>
        <taxon>Eukaryota</taxon>
        <taxon>Fungi</taxon>
        <taxon>Fungi incertae sedis</taxon>
        <taxon>Chytridiomycota</taxon>
        <taxon>Chytridiomycota incertae sedis</taxon>
        <taxon>Chytridiomycetes</taxon>
        <taxon>Chytridiales</taxon>
        <taxon>Chytriomycetaceae</taxon>
        <taxon>Rhizoclosmatium</taxon>
    </lineage>
</organism>
<dbReference type="Proteomes" id="UP000193642">
    <property type="component" value="Unassembled WGS sequence"/>
</dbReference>
<protein>
    <submittedName>
        <fullName evidence="2">Uncharacterized protein</fullName>
    </submittedName>
</protein>
<keyword evidence="1" id="KW-0812">Transmembrane</keyword>
<feature type="transmembrane region" description="Helical" evidence="1">
    <location>
        <begin position="91"/>
        <end position="109"/>
    </location>
</feature>
<comment type="caution">
    <text evidence="2">The sequence shown here is derived from an EMBL/GenBank/DDBJ whole genome shotgun (WGS) entry which is preliminary data.</text>
</comment>
<evidence type="ECO:0000256" key="1">
    <source>
        <dbReference type="SAM" id="Phobius"/>
    </source>
</evidence>
<evidence type="ECO:0000313" key="3">
    <source>
        <dbReference type="Proteomes" id="UP000193642"/>
    </source>
</evidence>
<proteinExistence type="predicted"/>
<dbReference type="AlphaFoldDB" id="A0A1Y2CIF2"/>
<dbReference type="OrthoDB" id="10018333at2759"/>
<gene>
    <name evidence="2" type="ORF">BCR33DRAFT_737172</name>
</gene>
<accession>A0A1Y2CIF2</accession>
<keyword evidence="1" id="KW-1133">Transmembrane helix</keyword>
<name>A0A1Y2CIF2_9FUNG</name>
<evidence type="ECO:0000313" key="2">
    <source>
        <dbReference type="EMBL" id="ORY46085.1"/>
    </source>
</evidence>
<dbReference type="EMBL" id="MCGO01000018">
    <property type="protein sequence ID" value="ORY46085.1"/>
    <property type="molecule type" value="Genomic_DNA"/>
</dbReference>